<evidence type="ECO:0000256" key="4">
    <source>
        <dbReference type="SAM" id="Coils"/>
    </source>
</evidence>
<dbReference type="PRINTS" id="PR00633">
    <property type="entry name" value="RCCNDNSATION"/>
</dbReference>
<keyword evidence="4" id="KW-0175">Coiled coil</keyword>
<feature type="repeat" description="RCC1" evidence="3">
    <location>
        <begin position="95"/>
        <end position="146"/>
    </location>
</feature>
<dbReference type="Proteomes" id="UP001146793">
    <property type="component" value="Unassembled WGS sequence"/>
</dbReference>
<proteinExistence type="predicted"/>
<feature type="coiled-coil region" evidence="4">
    <location>
        <begin position="654"/>
        <end position="709"/>
    </location>
</feature>
<feature type="repeat" description="RCC1" evidence="3">
    <location>
        <begin position="147"/>
        <end position="194"/>
    </location>
</feature>
<gene>
    <name evidence="7" type="ORF">M0812_29122</name>
</gene>
<keyword evidence="2" id="KW-0677">Repeat</keyword>
<feature type="repeat" description="RCC1" evidence="3">
    <location>
        <begin position="196"/>
        <end position="247"/>
    </location>
</feature>
<dbReference type="InterPro" id="IPR000408">
    <property type="entry name" value="Reg_chr_condens"/>
</dbReference>
<reference evidence="7" key="1">
    <citation type="submission" date="2022-08" db="EMBL/GenBank/DDBJ databases">
        <title>Novel sulphate-reducing endosymbionts in the free-living metamonad Anaeramoeba.</title>
        <authorList>
            <person name="Jerlstrom-Hultqvist J."/>
            <person name="Cepicka I."/>
            <person name="Gallot-Lavallee L."/>
            <person name="Salas-Leiva D."/>
            <person name="Curtis B.A."/>
            <person name="Zahonova K."/>
            <person name="Pipaliya S."/>
            <person name="Dacks J."/>
            <person name="Roger A.J."/>
        </authorList>
    </citation>
    <scope>NUCLEOTIDE SEQUENCE</scope>
    <source>
        <strain evidence="7">Busselton2</strain>
    </source>
</reference>
<dbReference type="InterPro" id="IPR058923">
    <property type="entry name" value="RCC1-like_dom"/>
</dbReference>
<keyword evidence="1" id="KW-0344">Guanine-nucleotide releasing factor</keyword>
<dbReference type="PANTHER" id="PTHR45982">
    <property type="entry name" value="REGULATOR OF CHROMOSOME CONDENSATION"/>
    <property type="match status" value="1"/>
</dbReference>
<feature type="region of interest" description="Disordered" evidence="5">
    <location>
        <begin position="354"/>
        <end position="379"/>
    </location>
</feature>
<dbReference type="Gene3D" id="2.130.10.30">
    <property type="entry name" value="Regulator of chromosome condensation 1/beta-lactamase-inhibitor protein II"/>
    <property type="match status" value="1"/>
</dbReference>
<accession>A0AAV7Y777</accession>
<dbReference type="PROSITE" id="PS50012">
    <property type="entry name" value="RCC1_3"/>
    <property type="match status" value="3"/>
</dbReference>
<dbReference type="InterPro" id="IPR051553">
    <property type="entry name" value="Ran_GTPase-activating"/>
</dbReference>
<comment type="caution">
    <text evidence="7">The sequence shown here is derived from an EMBL/GenBank/DDBJ whole genome shotgun (WGS) entry which is preliminary data.</text>
</comment>
<dbReference type="PANTHER" id="PTHR45982:SF1">
    <property type="entry name" value="REGULATOR OF CHROMOSOME CONDENSATION"/>
    <property type="match status" value="1"/>
</dbReference>
<evidence type="ECO:0000256" key="3">
    <source>
        <dbReference type="PROSITE-ProRule" id="PRU00235"/>
    </source>
</evidence>
<feature type="compositionally biased region" description="Polar residues" evidence="5">
    <location>
        <begin position="367"/>
        <end position="379"/>
    </location>
</feature>
<organism evidence="7 8">
    <name type="scientific">Anaeramoeba flamelloides</name>
    <dbReference type="NCBI Taxonomy" id="1746091"/>
    <lineage>
        <taxon>Eukaryota</taxon>
        <taxon>Metamonada</taxon>
        <taxon>Anaeramoebidae</taxon>
        <taxon>Anaeramoeba</taxon>
    </lineage>
</organism>
<evidence type="ECO:0000256" key="1">
    <source>
        <dbReference type="ARBA" id="ARBA00022658"/>
    </source>
</evidence>
<evidence type="ECO:0000256" key="5">
    <source>
        <dbReference type="SAM" id="MobiDB-lite"/>
    </source>
</evidence>
<feature type="compositionally biased region" description="Low complexity" evidence="5">
    <location>
        <begin position="522"/>
        <end position="539"/>
    </location>
</feature>
<dbReference type="EMBL" id="JANTQA010000072">
    <property type="protein sequence ID" value="KAJ3424402.1"/>
    <property type="molecule type" value="Genomic_DNA"/>
</dbReference>
<evidence type="ECO:0000259" key="6">
    <source>
        <dbReference type="Pfam" id="PF25390"/>
    </source>
</evidence>
<feature type="compositionally biased region" description="Low complexity" evidence="5">
    <location>
        <begin position="354"/>
        <end position="366"/>
    </location>
</feature>
<protein>
    <submittedName>
        <fullName evidence="7">Regulator of chromosome condensation</fullName>
    </submittedName>
</protein>
<sequence length="716" mass="82868">MALWFVFGQNKSGLLGIKTENEVTQLKEMELKPNETVKEIISTSTQTLLLTVGGELYSINAANYPNQTTLRKFNTEKIIHVVSGNSHFVAISVNKTVYTWGSGNVGQLGHGNKQTYHEPTKVLALNNKRAISIHASYSTSFVICENGDLYAFGNGFFGELGNGKNYSSLKPTLVQQEIVQLYSGLSSHLFAEFRNGEIKGWGRNDSGQLGQGTKRNQLTALKIKFFKQKNIQSIFPGLNFTIALSTSRQIYSCGSGRNCGQQMDTTAFKEIPFFSKMKIDFVSIGNEYTLVATTDQQLYGFGTKMKIYSQNTSLIQKPTITIQPKFQLISLQAGCSYSCFLKLDPPFDYIPKQYNNSSTYQSNNSQGIQQKQINQSTTENKSNQFSISFDQDIESILAEVTNFHNEKYSTVNPKREREKLRKEQEELRKKELELKEKQNEVLRQMKIYMEDENDDLLTEKFEQDFMDNQLQTQLQQEQQERLRQQEEEERQLLQFQLQQEEEEESLRQLQQMQQQEREKQSQQKNLNNQNQPNNSFQKQIKTSNNGNTQKRHIDINSLQQLLTKEEFQKIFNLIKKREQIMGTELTELKKNREQTHQDLEKIIQNGYSQESEIDNIQNQIISLKEKANDNNITLQTNQNNNRNTSTDKVSMQKIEEMQLLINKIKEIIIQKNKEIDQLKSTNNIFQDCIQILQKKSQTLEDELDKVKQLVIRFSKK</sequence>
<evidence type="ECO:0000313" key="8">
    <source>
        <dbReference type="Proteomes" id="UP001146793"/>
    </source>
</evidence>
<dbReference type="Pfam" id="PF25390">
    <property type="entry name" value="WD40_RLD"/>
    <property type="match status" value="1"/>
</dbReference>
<dbReference type="SUPFAM" id="SSF50985">
    <property type="entry name" value="RCC1/BLIP-II"/>
    <property type="match status" value="2"/>
</dbReference>
<feature type="domain" description="RCC1-like" evidence="6">
    <location>
        <begin position="5"/>
        <end position="335"/>
    </location>
</feature>
<feature type="region of interest" description="Disordered" evidence="5">
    <location>
        <begin position="504"/>
        <end position="551"/>
    </location>
</feature>
<dbReference type="InterPro" id="IPR009091">
    <property type="entry name" value="RCC1/BLIP-II"/>
</dbReference>
<dbReference type="AlphaFoldDB" id="A0AAV7Y777"/>
<evidence type="ECO:0000256" key="2">
    <source>
        <dbReference type="ARBA" id="ARBA00022737"/>
    </source>
</evidence>
<name>A0AAV7Y777_9EUKA</name>
<evidence type="ECO:0000313" key="7">
    <source>
        <dbReference type="EMBL" id="KAJ3424402.1"/>
    </source>
</evidence>